<gene>
    <name evidence="2" type="ORF">UO65_6280</name>
</gene>
<feature type="region of interest" description="Disordered" evidence="1">
    <location>
        <begin position="53"/>
        <end position="76"/>
    </location>
</feature>
<evidence type="ECO:0000256" key="1">
    <source>
        <dbReference type="SAM" id="MobiDB-lite"/>
    </source>
</evidence>
<proteinExistence type="predicted"/>
<keyword evidence="3" id="KW-1185">Reference proteome</keyword>
<reference evidence="2 3" key="1">
    <citation type="journal article" date="2014" name="Genome Announc.">
        <title>Draft Genome Sequence of the Antitrypanosomally Active Sponge-Associated Bacterium Actinokineospora sp. Strain EG49.</title>
        <authorList>
            <person name="Harjes J."/>
            <person name="Ryu T."/>
            <person name="Abdelmohsen U.R."/>
            <person name="Moitinho-Silva L."/>
            <person name="Horn H."/>
            <person name="Ravasi T."/>
            <person name="Hentschel U."/>
        </authorList>
    </citation>
    <scope>NUCLEOTIDE SEQUENCE [LARGE SCALE GENOMIC DNA]</scope>
    <source>
        <strain evidence="2 3">EG49</strain>
    </source>
</reference>
<accession>A0A8E2X2I8</accession>
<dbReference type="AlphaFoldDB" id="W7ICY5"/>
<sequence length="76" mass="8264">MRNSRFRALVSDLLTEHPGVSSVEPVDLGNRGQVLRVTCADGVVTDLLVTNMAPPGGDNYQEDERIVSKRETAPGR</sequence>
<accession>W7ICY5</accession>
<dbReference type="Proteomes" id="UP000019277">
    <property type="component" value="Unassembled WGS sequence"/>
</dbReference>
<name>W7ICY5_9PSEU</name>
<protein>
    <submittedName>
        <fullName evidence="2">Uncharacterized protein</fullName>
    </submittedName>
</protein>
<evidence type="ECO:0000313" key="2">
    <source>
        <dbReference type="EMBL" id="EWC58388.1"/>
    </source>
</evidence>
<organism evidence="2 3">
    <name type="scientific">Actinokineospora spheciospongiae</name>
    <dbReference type="NCBI Taxonomy" id="909613"/>
    <lineage>
        <taxon>Bacteria</taxon>
        <taxon>Bacillati</taxon>
        <taxon>Actinomycetota</taxon>
        <taxon>Actinomycetes</taxon>
        <taxon>Pseudonocardiales</taxon>
        <taxon>Pseudonocardiaceae</taxon>
        <taxon>Actinokineospora</taxon>
    </lineage>
</organism>
<comment type="caution">
    <text evidence="2">The sequence shown here is derived from an EMBL/GenBank/DDBJ whole genome shotgun (WGS) entry which is preliminary data.</text>
</comment>
<dbReference type="EMBL" id="AYXG01000241">
    <property type="protein sequence ID" value="EWC58388.1"/>
    <property type="molecule type" value="Genomic_DNA"/>
</dbReference>
<feature type="compositionally biased region" description="Basic and acidic residues" evidence="1">
    <location>
        <begin position="62"/>
        <end position="76"/>
    </location>
</feature>
<dbReference type="STRING" id="909613.UO65_6280"/>
<evidence type="ECO:0000313" key="3">
    <source>
        <dbReference type="Proteomes" id="UP000019277"/>
    </source>
</evidence>